<reference evidence="4 5" key="1">
    <citation type="submission" date="2012-10" db="EMBL/GenBank/DDBJ databases">
        <title>Genome sequencing and analysis of entomopathogenic fungi Beauveria bassiana D1-5.</title>
        <authorList>
            <person name="Li Q."/>
            <person name="Wang L."/>
            <person name="Zhang Z."/>
            <person name="Wang Q."/>
            <person name="Ren J."/>
            <person name="Wang M."/>
            <person name="Xu W."/>
            <person name="Wang J."/>
            <person name="Lu Y."/>
            <person name="Du Q."/>
            <person name="Sun Z."/>
        </authorList>
    </citation>
    <scope>NUCLEOTIDE SEQUENCE [LARGE SCALE GENOMIC DNA]</scope>
    <source>
        <strain evidence="4 5">D1-5</strain>
    </source>
</reference>
<dbReference type="STRING" id="1245745.A0A0A2W159"/>
<dbReference type="GO" id="GO:0016616">
    <property type="term" value="F:oxidoreductase activity, acting on the CH-OH group of donors, NAD or NADP as acceptor"/>
    <property type="evidence" value="ECO:0007669"/>
    <property type="project" value="TreeGrafter"/>
</dbReference>
<dbReference type="InterPro" id="IPR001509">
    <property type="entry name" value="Epimerase_deHydtase"/>
</dbReference>
<accession>A0A0A2W159</accession>
<dbReference type="Pfam" id="PF01370">
    <property type="entry name" value="Epimerase"/>
    <property type="match status" value="1"/>
</dbReference>
<dbReference type="PANTHER" id="PTHR10366">
    <property type="entry name" value="NAD DEPENDENT EPIMERASE/DEHYDRATASE"/>
    <property type="match status" value="1"/>
</dbReference>
<evidence type="ECO:0000259" key="3">
    <source>
        <dbReference type="Pfam" id="PF01370"/>
    </source>
</evidence>
<dbReference type="FunFam" id="3.40.50.720:FF:000336">
    <property type="entry name" value="Aldehyde reductase"/>
    <property type="match status" value="1"/>
</dbReference>
<evidence type="ECO:0000256" key="2">
    <source>
        <dbReference type="ARBA" id="ARBA00023445"/>
    </source>
</evidence>
<dbReference type="InterPro" id="IPR050425">
    <property type="entry name" value="NAD(P)_dehydrat-like"/>
</dbReference>
<name>A0A0A2W159_BEABA</name>
<organism evidence="4 5">
    <name type="scientific">Beauveria bassiana D1-5</name>
    <dbReference type="NCBI Taxonomy" id="1245745"/>
    <lineage>
        <taxon>Eukaryota</taxon>
        <taxon>Fungi</taxon>
        <taxon>Dikarya</taxon>
        <taxon>Ascomycota</taxon>
        <taxon>Pezizomycotina</taxon>
        <taxon>Sordariomycetes</taxon>
        <taxon>Hypocreomycetidae</taxon>
        <taxon>Hypocreales</taxon>
        <taxon>Cordycipitaceae</taxon>
        <taxon>Beauveria</taxon>
    </lineage>
</organism>
<gene>
    <name evidence="4" type="ORF">BBAD15_g473</name>
</gene>
<dbReference type="EMBL" id="ANFO01000032">
    <property type="protein sequence ID" value="KGQ13628.1"/>
    <property type="molecule type" value="Genomic_DNA"/>
</dbReference>
<proteinExistence type="inferred from homology"/>
<comment type="caution">
    <text evidence="4">The sequence shown here is derived from an EMBL/GenBank/DDBJ whole genome shotgun (WGS) entry which is preliminary data.</text>
</comment>
<protein>
    <submittedName>
        <fullName evidence="4">Dihydroflavonol-4-reductase</fullName>
    </submittedName>
</protein>
<evidence type="ECO:0000256" key="1">
    <source>
        <dbReference type="ARBA" id="ARBA00023002"/>
    </source>
</evidence>
<dbReference type="PANTHER" id="PTHR10366:SF564">
    <property type="entry name" value="STEROL-4-ALPHA-CARBOXYLATE 3-DEHYDROGENASE, DECARBOXYLATING"/>
    <property type="match status" value="1"/>
</dbReference>
<dbReference type="CDD" id="cd05227">
    <property type="entry name" value="AR_SDR_e"/>
    <property type="match status" value="1"/>
</dbReference>
<comment type="similarity">
    <text evidence="2">Belongs to the NAD(P)-dependent epimerase/dehydratase family. Dihydroflavonol-4-reductase subfamily.</text>
</comment>
<dbReference type="HOGENOM" id="CLU_007383_9_2_1"/>
<keyword evidence="1" id="KW-0560">Oxidoreductase</keyword>
<dbReference type="AlphaFoldDB" id="A0A0A2W159"/>
<feature type="domain" description="NAD-dependent epimerase/dehydratase" evidence="3">
    <location>
        <begin position="18"/>
        <end position="255"/>
    </location>
</feature>
<dbReference type="Gene3D" id="3.40.50.720">
    <property type="entry name" value="NAD(P)-binding Rossmann-like Domain"/>
    <property type="match status" value="1"/>
</dbReference>
<sequence>MPPACQATEEQSMTQDIVLVTGGTGFIAQHCIITLLARGYEVRTTVRSAERKAEVLQNLKEGGCEPGDRLSFFVADLMADDGWAEAMAGCRYVMHGASPTPSGNHATDEDWIKPAVDGNLRVLRAASFAGVKRVVLTSAFGAVGVGHPASHRRPFDETDWSDVAGKVWPYQKSKTLAEKAAWAFVEQEGRGLELSAVNPVAVMGPVLGPDFSHSTRLVKNMLDGQKGNPNINSCFVDVRDVADLHWLAMTHPAANGERFLASSGQSLRMVEVAKILRQHLGDAASKVSTLALPDWMVRLAAHKNPGMKGSLTLLGVDMTVTNAKAVNLLGWAPRSPEEAIVATAESFIRLGLLEK</sequence>
<dbReference type="Proteomes" id="UP000030106">
    <property type="component" value="Unassembled WGS sequence"/>
</dbReference>
<dbReference type="SUPFAM" id="SSF51735">
    <property type="entry name" value="NAD(P)-binding Rossmann-fold domains"/>
    <property type="match status" value="1"/>
</dbReference>
<evidence type="ECO:0000313" key="4">
    <source>
        <dbReference type="EMBL" id="KGQ13628.1"/>
    </source>
</evidence>
<evidence type="ECO:0000313" key="5">
    <source>
        <dbReference type="Proteomes" id="UP000030106"/>
    </source>
</evidence>
<dbReference type="InterPro" id="IPR036291">
    <property type="entry name" value="NAD(P)-bd_dom_sf"/>
</dbReference>